<name>A0A8H4J8S9_9HYPO</name>
<reference evidence="1 2" key="1">
    <citation type="submission" date="2020-01" db="EMBL/GenBank/DDBJ databases">
        <title>Identification and distribution of gene clusters putatively required for synthesis of sphingolipid metabolism inhibitors in phylogenetically diverse species of the filamentous fungus Fusarium.</title>
        <authorList>
            <person name="Kim H.-S."/>
            <person name="Busman M."/>
            <person name="Brown D.W."/>
            <person name="Divon H."/>
            <person name="Uhlig S."/>
            <person name="Proctor R.H."/>
        </authorList>
    </citation>
    <scope>NUCLEOTIDE SEQUENCE [LARGE SCALE GENOMIC DNA]</scope>
    <source>
        <strain evidence="1 2">NRRL 13308</strain>
    </source>
</reference>
<accession>A0A8H4J8S9</accession>
<evidence type="ECO:0000313" key="1">
    <source>
        <dbReference type="EMBL" id="KAF4412342.1"/>
    </source>
</evidence>
<protein>
    <submittedName>
        <fullName evidence="1">Uncharacterized protein</fullName>
    </submittedName>
</protein>
<dbReference type="OrthoDB" id="2580841at2759"/>
<feature type="non-terminal residue" evidence="1">
    <location>
        <position position="119"/>
    </location>
</feature>
<proteinExistence type="predicted"/>
<dbReference type="EMBL" id="JAADJF010000929">
    <property type="protein sequence ID" value="KAF4412342.1"/>
    <property type="molecule type" value="Genomic_DNA"/>
</dbReference>
<dbReference type="AlphaFoldDB" id="A0A8H4J8S9"/>
<sequence>MLRNFINAPPAVTSTIPVTTGQASGVWVHSALVNPEAYLANNRDGVIVLKDTEGAEVHRVSYSSNVPLDDGSSFGRLGVHCRVYGKKFKVVIWRYATGNIQVKPDDNDVTYYRPGSGEI</sequence>
<organism evidence="1 2">
    <name type="scientific">Fusarium acutatum</name>
    <dbReference type="NCBI Taxonomy" id="78861"/>
    <lineage>
        <taxon>Eukaryota</taxon>
        <taxon>Fungi</taxon>
        <taxon>Dikarya</taxon>
        <taxon>Ascomycota</taxon>
        <taxon>Pezizomycotina</taxon>
        <taxon>Sordariomycetes</taxon>
        <taxon>Hypocreomycetidae</taxon>
        <taxon>Hypocreales</taxon>
        <taxon>Nectriaceae</taxon>
        <taxon>Fusarium</taxon>
        <taxon>Fusarium fujikuroi species complex</taxon>
    </lineage>
</organism>
<keyword evidence="2" id="KW-1185">Reference proteome</keyword>
<dbReference type="Proteomes" id="UP000536711">
    <property type="component" value="Unassembled WGS sequence"/>
</dbReference>
<comment type="caution">
    <text evidence="1">The sequence shown here is derived from an EMBL/GenBank/DDBJ whole genome shotgun (WGS) entry which is preliminary data.</text>
</comment>
<evidence type="ECO:0000313" key="2">
    <source>
        <dbReference type="Proteomes" id="UP000536711"/>
    </source>
</evidence>
<gene>
    <name evidence="1" type="ORF">FACUT_14206</name>
</gene>